<reference evidence="2" key="1">
    <citation type="submission" date="2023-07" db="EMBL/GenBank/DDBJ databases">
        <title>A chromosome-level genome assembly of Lolium multiflorum.</title>
        <authorList>
            <person name="Chen Y."/>
            <person name="Copetti D."/>
            <person name="Kolliker R."/>
            <person name="Studer B."/>
        </authorList>
    </citation>
    <scope>NUCLEOTIDE SEQUENCE</scope>
    <source>
        <strain evidence="2">02402/16</strain>
        <tissue evidence="2">Leaf</tissue>
    </source>
</reference>
<accession>A0AAD8T802</accession>
<dbReference type="InterPro" id="IPR057670">
    <property type="entry name" value="SH3_retrovirus"/>
</dbReference>
<dbReference type="AlphaFoldDB" id="A0AAD8T802"/>
<keyword evidence="3" id="KW-1185">Reference proteome</keyword>
<organism evidence="2 3">
    <name type="scientific">Lolium multiflorum</name>
    <name type="common">Italian ryegrass</name>
    <name type="synonym">Lolium perenne subsp. multiflorum</name>
    <dbReference type="NCBI Taxonomy" id="4521"/>
    <lineage>
        <taxon>Eukaryota</taxon>
        <taxon>Viridiplantae</taxon>
        <taxon>Streptophyta</taxon>
        <taxon>Embryophyta</taxon>
        <taxon>Tracheophyta</taxon>
        <taxon>Spermatophyta</taxon>
        <taxon>Magnoliopsida</taxon>
        <taxon>Liliopsida</taxon>
        <taxon>Poales</taxon>
        <taxon>Poaceae</taxon>
        <taxon>BOP clade</taxon>
        <taxon>Pooideae</taxon>
        <taxon>Poodae</taxon>
        <taxon>Poeae</taxon>
        <taxon>Poeae Chloroplast Group 2 (Poeae type)</taxon>
        <taxon>Loliodinae</taxon>
        <taxon>Loliinae</taxon>
        <taxon>Lolium</taxon>
    </lineage>
</organism>
<comment type="caution">
    <text evidence="2">The sequence shown here is derived from an EMBL/GenBank/DDBJ whole genome shotgun (WGS) entry which is preliminary data.</text>
</comment>
<gene>
    <name evidence="2" type="ORF">QYE76_037880</name>
</gene>
<dbReference type="InterPro" id="IPR039537">
    <property type="entry name" value="Retrotran_Ty1/copia-like"/>
</dbReference>
<evidence type="ECO:0000313" key="3">
    <source>
        <dbReference type="Proteomes" id="UP001231189"/>
    </source>
</evidence>
<evidence type="ECO:0000259" key="1">
    <source>
        <dbReference type="Pfam" id="PF25597"/>
    </source>
</evidence>
<dbReference type="SUPFAM" id="SSF53098">
    <property type="entry name" value="Ribonuclease H-like"/>
    <property type="match status" value="1"/>
</dbReference>
<protein>
    <recommendedName>
        <fullName evidence="1">Retroviral polymerase SH3-like domain-containing protein</fullName>
    </recommendedName>
</protein>
<dbReference type="EMBL" id="JAUUTY010000002">
    <property type="protein sequence ID" value="KAK1677032.1"/>
    <property type="molecule type" value="Genomic_DNA"/>
</dbReference>
<dbReference type="PANTHER" id="PTHR42648">
    <property type="entry name" value="TRANSPOSASE, PUTATIVE-RELATED"/>
    <property type="match status" value="1"/>
</dbReference>
<evidence type="ECO:0000313" key="2">
    <source>
        <dbReference type="EMBL" id="KAK1677032.1"/>
    </source>
</evidence>
<sequence>MLADFGGVVFIYHFVGVESRWHGAAGYRRQMRDDVYVQEGGAVWRHGGIDGRSCKGEAVLTALYILNRSPTEALNGSTPYEAWHGRKPAVSHLRVFGCIAFAKELGHIGKLDGRSIPGVFIGYSEGSKAYHILDPKTHRESRQLFFAEHAYLGSQVPIDPGGCYTNSTTVSDATYSNTDVHSSGHVYTARWSSLSHGGERIDVYHDGEPLRYPTMENLLGDHPLPGLVPHDLEAQLQLACDDGEPQSFAEAERGAAWCAAM</sequence>
<feature type="domain" description="Retroviral polymerase SH3-like" evidence="1">
    <location>
        <begin position="98"/>
        <end position="149"/>
    </location>
</feature>
<dbReference type="PANTHER" id="PTHR42648:SF25">
    <property type="entry name" value="RNA-DIRECTED DNA POLYMERASE"/>
    <property type="match status" value="1"/>
</dbReference>
<dbReference type="Proteomes" id="UP001231189">
    <property type="component" value="Unassembled WGS sequence"/>
</dbReference>
<dbReference type="Pfam" id="PF25597">
    <property type="entry name" value="SH3_retrovirus"/>
    <property type="match status" value="1"/>
</dbReference>
<name>A0AAD8T802_LOLMU</name>
<proteinExistence type="predicted"/>
<dbReference type="InterPro" id="IPR012337">
    <property type="entry name" value="RNaseH-like_sf"/>
</dbReference>